<dbReference type="InParanoid" id="A0A7J8CD02"/>
<gene>
    <name evidence="2" type="ORF">HJG59_020120</name>
</gene>
<protein>
    <submittedName>
        <fullName evidence="2">Zinc finger protein 615</fullName>
    </submittedName>
</protein>
<dbReference type="PROSITE" id="PS50805">
    <property type="entry name" value="KRAB"/>
    <property type="match status" value="1"/>
</dbReference>
<evidence type="ECO:0000313" key="3">
    <source>
        <dbReference type="Proteomes" id="UP000550707"/>
    </source>
</evidence>
<evidence type="ECO:0000313" key="2">
    <source>
        <dbReference type="EMBL" id="KAF6408711.1"/>
    </source>
</evidence>
<keyword evidence="3" id="KW-1185">Reference proteome</keyword>
<dbReference type="EMBL" id="JACASF010000021">
    <property type="protein sequence ID" value="KAF6408711.1"/>
    <property type="molecule type" value="Genomic_DNA"/>
</dbReference>
<sequence length="154" mass="17441">MTSQGRRGVLRAPGDAAYKVKMSRKTNISSISSEGHHPQKSMELLQGSLTFHDVAVDFTWEEWQLLDPHQKNLYRDVMLENFSHLKSVGYQASKPDVLSKLERGEEPWTAQDELHGLVCAGSADLPCLCPQSQCLCLCCHLSCCKLHFPRLWRD</sequence>
<dbReference type="InterPro" id="IPR036051">
    <property type="entry name" value="KRAB_dom_sf"/>
</dbReference>
<dbReference type="InterPro" id="IPR001909">
    <property type="entry name" value="KRAB"/>
</dbReference>
<organism evidence="2 3">
    <name type="scientific">Molossus molossus</name>
    <name type="common">Pallas' mastiff bat</name>
    <name type="synonym">Vespertilio molossus</name>
    <dbReference type="NCBI Taxonomy" id="27622"/>
    <lineage>
        <taxon>Eukaryota</taxon>
        <taxon>Metazoa</taxon>
        <taxon>Chordata</taxon>
        <taxon>Craniata</taxon>
        <taxon>Vertebrata</taxon>
        <taxon>Euteleostomi</taxon>
        <taxon>Mammalia</taxon>
        <taxon>Eutheria</taxon>
        <taxon>Laurasiatheria</taxon>
        <taxon>Chiroptera</taxon>
        <taxon>Yangochiroptera</taxon>
        <taxon>Molossidae</taxon>
        <taxon>Molossus</taxon>
    </lineage>
</organism>
<dbReference type="Pfam" id="PF01352">
    <property type="entry name" value="KRAB"/>
    <property type="match status" value="1"/>
</dbReference>
<dbReference type="PANTHER" id="PTHR23232">
    <property type="entry name" value="KRAB DOMAIN C2H2 ZINC FINGER"/>
    <property type="match status" value="1"/>
</dbReference>
<comment type="caution">
    <text evidence="2">The sequence shown here is derived from an EMBL/GenBank/DDBJ whole genome shotgun (WGS) entry which is preliminary data.</text>
</comment>
<dbReference type="CDD" id="cd07765">
    <property type="entry name" value="KRAB_A-box"/>
    <property type="match status" value="1"/>
</dbReference>
<evidence type="ECO:0000259" key="1">
    <source>
        <dbReference type="PROSITE" id="PS50805"/>
    </source>
</evidence>
<dbReference type="PANTHER" id="PTHR23232:SF161">
    <property type="entry name" value="KRAB DOMAIN-CONTAINING PROTEIN"/>
    <property type="match status" value="1"/>
</dbReference>
<dbReference type="AlphaFoldDB" id="A0A7J8CD02"/>
<proteinExistence type="predicted"/>
<accession>A0A7J8CD02</accession>
<dbReference type="InterPro" id="IPR050169">
    <property type="entry name" value="Krueppel_C2H2_ZnF"/>
</dbReference>
<dbReference type="SUPFAM" id="SSF109640">
    <property type="entry name" value="KRAB domain (Kruppel-associated box)"/>
    <property type="match status" value="1"/>
</dbReference>
<dbReference type="SMART" id="SM00349">
    <property type="entry name" value="KRAB"/>
    <property type="match status" value="1"/>
</dbReference>
<name>A0A7J8CD02_MOLMO</name>
<dbReference type="Proteomes" id="UP000550707">
    <property type="component" value="Unassembled WGS sequence"/>
</dbReference>
<feature type="domain" description="KRAB" evidence="1">
    <location>
        <begin position="49"/>
        <end position="120"/>
    </location>
</feature>
<dbReference type="GO" id="GO:0006355">
    <property type="term" value="P:regulation of DNA-templated transcription"/>
    <property type="evidence" value="ECO:0007669"/>
    <property type="project" value="InterPro"/>
</dbReference>
<dbReference type="Gene3D" id="6.10.140.140">
    <property type="match status" value="1"/>
</dbReference>
<reference evidence="2 3" key="1">
    <citation type="journal article" date="2020" name="Nature">
        <title>Six reference-quality genomes reveal evolution of bat adaptations.</title>
        <authorList>
            <person name="Jebb D."/>
            <person name="Huang Z."/>
            <person name="Pippel M."/>
            <person name="Hughes G.M."/>
            <person name="Lavrichenko K."/>
            <person name="Devanna P."/>
            <person name="Winkler S."/>
            <person name="Jermiin L.S."/>
            <person name="Skirmuntt E.C."/>
            <person name="Katzourakis A."/>
            <person name="Burkitt-Gray L."/>
            <person name="Ray D.A."/>
            <person name="Sullivan K.A.M."/>
            <person name="Roscito J.G."/>
            <person name="Kirilenko B.M."/>
            <person name="Davalos L.M."/>
            <person name="Corthals A.P."/>
            <person name="Power M.L."/>
            <person name="Jones G."/>
            <person name="Ransome R.D."/>
            <person name="Dechmann D.K.N."/>
            <person name="Locatelli A.G."/>
            <person name="Puechmaille S.J."/>
            <person name="Fedrigo O."/>
            <person name="Jarvis E.D."/>
            <person name="Hiller M."/>
            <person name="Vernes S.C."/>
            <person name="Myers E.W."/>
            <person name="Teeling E.C."/>
        </authorList>
    </citation>
    <scope>NUCLEOTIDE SEQUENCE [LARGE SCALE GENOMIC DNA]</scope>
    <source>
        <strain evidence="2">MMolMol1</strain>
        <tissue evidence="2">Muscle</tissue>
    </source>
</reference>